<dbReference type="InterPro" id="IPR000160">
    <property type="entry name" value="GGDEF_dom"/>
</dbReference>
<keyword evidence="2" id="KW-1133">Transmembrane helix</keyword>
<dbReference type="CDD" id="cd01948">
    <property type="entry name" value="EAL"/>
    <property type="match status" value="1"/>
</dbReference>
<dbReference type="SUPFAM" id="SSF55785">
    <property type="entry name" value="PYP-like sensor domain (PAS domain)"/>
    <property type="match status" value="2"/>
</dbReference>
<feature type="coiled-coil region" evidence="1">
    <location>
        <begin position="453"/>
        <end position="490"/>
    </location>
</feature>
<feature type="transmembrane region" description="Helical" evidence="2">
    <location>
        <begin position="21"/>
        <end position="41"/>
    </location>
</feature>
<dbReference type="Gene3D" id="3.30.450.20">
    <property type="entry name" value="PAS domain"/>
    <property type="match status" value="2"/>
</dbReference>
<dbReference type="SUPFAM" id="SSF141868">
    <property type="entry name" value="EAL domain-like"/>
    <property type="match status" value="1"/>
</dbReference>
<evidence type="ECO:0000259" key="3">
    <source>
        <dbReference type="PROSITE" id="PS50883"/>
    </source>
</evidence>
<name>A0A7W6LEL0_9HYPH</name>
<dbReference type="SUPFAM" id="SSF55073">
    <property type="entry name" value="Nucleotide cyclase"/>
    <property type="match status" value="1"/>
</dbReference>
<comment type="caution">
    <text evidence="5">The sequence shown here is derived from an EMBL/GenBank/DDBJ whole genome shotgun (WGS) entry which is preliminary data.</text>
</comment>
<reference evidence="5 6" key="1">
    <citation type="submission" date="2020-08" db="EMBL/GenBank/DDBJ databases">
        <title>Genomic Encyclopedia of Type Strains, Phase IV (KMG-IV): sequencing the most valuable type-strain genomes for metagenomic binning, comparative biology and taxonomic classification.</title>
        <authorList>
            <person name="Goeker M."/>
        </authorList>
    </citation>
    <scope>NUCLEOTIDE SEQUENCE [LARGE SCALE GENOMIC DNA]</scope>
    <source>
        <strain evidence="5 6">DSM 29514</strain>
    </source>
</reference>
<dbReference type="Gene3D" id="3.30.70.270">
    <property type="match status" value="1"/>
</dbReference>
<dbReference type="FunFam" id="3.30.70.270:FF:000001">
    <property type="entry name" value="Diguanylate cyclase domain protein"/>
    <property type="match status" value="1"/>
</dbReference>
<dbReference type="Pfam" id="PF00563">
    <property type="entry name" value="EAL"/>
    <property type="match status" value="1"/>
</dbReference>
<evidence type="ECO:0000259" key="4">
    <source>
        <dbReference type="PROSITE" id="PS50887"/>
    </source>
</evidence>
<dbReference type="SMART" id="SM00267">
    <property type="entry name" value="GGDEF"/>
    <property type="match status" value="1"/>
</dbReference>
<gene>
    <name evidence="5" type="ORF">GGQ72_001465</name>
</gene>
<keyword evidence="2" id="KW-0812">Transmembrane</keyword>
<dbReference type="NCBIfam" id="TIGR00254">
    <property type="entry name" value="GGDEF"/>
    <property type="match status" value="1"/>
</dbReference>
<dbReference type="InterPro" id="IPR052155">
    <property type="entry name" value="Biofilm_reg_signaling"/>
</dbReference>
<evidence type="ECO:0000256" key="2">
    <source>
        <dbReference type="SAM" id="Phobius"/>
    </source>
</evidence>
<dbReference type="SMART" id="SM00052">
    <property type="entry name" value="EAL"/>
    <property type="match status" value="1"/>
</dbReference>
<keyword evidence="6" id="KW-1185">Reference proteome</keyword>
<dbReference type="CDD" id="cd00130">
    <property type="entry name" value="PAS"/>
    <property type="match status" value="1"/>
</dbReference>
<evidence type="ECO:0000256" key="1">
    <source>
        <dbReference type="SAM" id="Coils"/>
    </source>
</evidence>
<dbReference type="InterPro" id="IPR000014">
    <property type="entry name" value="PAS"/>
</dbReference>
<dbReference type="AlphaFoldDB" id="A0A7W6LEL0"/>
<sequence length="1056" mass="117566">MRFLSSLNIFKRESPQYLTRRTPLAMAFVMVIGIIALGLVIDLERTSRHQAELRESAEHSLADLVQKIDGHLRRDLMIADNLANVLRYKSRFSPVQLDDEARSALQMNRHIRAIAVAPDNKLSHILTRDGTIDLSSNQPRPDQQNLHLKILARQLSGLSPTQEPILLPDPDQDVLNLAVPVPGADEQSWGSLVLLIDRNAFLSDVGLDAPSSSVSLQHTESTHSLHVSIEHRGLNGTSPITGKPHAADILALSGQLDLFGTGQWHIRAIPQAGWDAAPEDLVPFRIFLTLTGLAVIVPIIIAAFLIGERNRNIQMLKAREANLLELSQRFNLAMETSNIGIWEVKADNHLIWDERAATLHGKTPDMEANRLEEWLDLIVPDDLAAAEAHFFTAICSSEPCTNIYRIRTAQGEIRYLRSAGASYRKSDLTTHTTGIVWDVTSDMMVNKTLLEAKADSDIKNAELELALDELSNREQELEELSTRLNLALASYNCGIWESIPYGGAEIWDERMCQLYGIPEAGRTVDHGTWISMIHPEDRFMARGLVREGPNDLSAKPLTVRVPQPDGSIRYVRSIGKMHPMRDGSTKLVGIAFDVTGDMLMTQQLQAAKREAEAKNVELELAKHRIEHNALHDPLTGLANRRKLDIELDALTQQSRAQRMQVSILHLDLDRFKQINDTLGHAAGDAMLVYAAQILTRNVSGKDVVARIGGDEFVILIQGESDADAVAELSNRIITEIRQPLDFEGFSCRCGVSIGIAQASGTRIDGRKMLVNADIALYRAKNLGRNRYEFFTQNLQSEIITQKRTADELLTAIEEQQFVTWYQPQFCANSMKLTGVEALVRWRHPHRGILAPDAFLGIAEDLNVTATLDQIVLETVLKDQMRWAAAGIDVPKVSVNVSSKRLKDEGLIETLKTLQITPGRISFELIESIFLDESEDGVTANLDRIKALGIDIEIDDFGTGHTSIVSLLKLRPKRLKIDRQLVMPILESRQELTLVRAIIDIAKSLGVETVAEGVETMQHAKVLRDMGCDLLQGYAFSRPLPYENFSTMAMAGFRQAS</sequence>
<dbReference type="InterPro" id="IPR029787">
    <property type="entry name" value="Nucleotide_cyclase"/>
</dbReference>
<evidence type="ECO:0000313" key="5">
    <source>
        <dbReference type="EMBL" id="MBB4142966.1"/>
    </source>
</evidence>
<protein>
    <submittedName>
        <fullName evidence="5">Diguanylate cyclase (GGDEF)-like protein</fullName>
    </submittedName>
</protein>
<dbReference type="Pfam" id="PF08447">
    <property type="entry name" value="PAS_3"/>
    <property type="match status" value="1"/>
</dbReference>
<dbReference type="PANTHER" id="PTHR44757">
    <property type="entry name" value="DIGUANYLATE CYCLASE DGCP"/>
    <property type="match status" value="1"/>
</dbReference>
<accession>A0A7W6LEL0</accession>
<keyword evidence="1" id="KW-0175">Coiled coil</keyword>
<dbReference type="PROSITE" id="PS50883">
    <property type="entry name" value="EAL"/>
    <property type="match status" value="1"/>
</dbReference>
<evidence type="ECO:0000313" key="6">
    <source>
        <dbReference type="Proteomes" id="UP000519897"/>
    </source>
</evidence>
<dbReference type="EMBL" id="JACIEC010000001">
    <property type="protein sequence ID" value="MBB4142966.1"/>
    <property type="molecule type" value="Genomic_DNA"/>
</dbReference>
<dbReference type="PROSITE" id="PS50887">
    <property type="entry name" value="GGDEF"/>
    <property type="match status" value="1"/>
</dbReference>
<feature type="domain" description="EAL" evidence="3">
    <location>
        <begin position="801"/>
        <end position="1052"/>
    </location>
</feature>
<keyword evidence="2" id="KW-0472">Membrane</keyword>
<dbReference type="CDD" id="cd01949">
    <property type="entry name" value="GGDEF"/>
    <property type="match status" value="1"/>
</dbReference>
<dbReference type="Gene3D" id="3.20.20.450">
    <property type="entry name" value="EAL domain"/>
    <property type="match status" value="1"/>
</dbReference>
<dbReference type="InterPro" id="IPR035919">
    <property type="entry name" value="EAL_sf"/>
</dbReference>
<feature type="transmembrane region" description="Helical" evidence="2">
    <location>
        <begin position="286"/>
        <end position="307"/>
    </location>
</feature>
<dbReference type="Proteomes" id="UP000519897">
    <property type="component" value="Unassembled WGS sequence"/>
</dbReference>
<feature type="domain" description="GGDEF" evidence="4">
    <location>
        <begin position="659"/>
        <end position="792"/>
    </location>
</feature>
<proteinExistence type="predicted"/>
<dbReference type="Pfam" id="PF00990">
    <property type="entry name" value="GGDEF"/>
    <property type="match status" value="1"/>
</dbReference>
<dbReference type="InterPro" id="IPR043128">
    <property type="entry name" value="Rev_trsase/Diguanyl_cyclase"/>
</dbReference>
<feature type="coiled-coil region" evidence="1">
    <location>
        <begin position="601"/>
        <end position="628"/>
    </location>
</feature>
<dbReference type="InterPro" id="IPR035965">
    <property type="entry name" value="PAS-like_dom_sf"/>
</dbReference>
<dbReference type="InterPro" id="IPR001633">
    <property type="entry name" value="EAL_dom"/>
</dbReference>
<organism evidence="5 6">
    <name type="scientific">Rhizobium rhizoryzae</name>
    <dbReference type="NCBI Taxonomy" id="451876"/>
    <lineage>
        <taxon>Bacteria</taxon>
        <taxon>Pseudomonadati</taxon>
        <taxon>Pseudomonadota</taxon>
        <taxon>Alphaproteobacteria</taxon>
        <taxon>Hyphomicrobiales</taxon>
        <taxon>Rhizobiaceae</taxon>
        <taxon>Rhizobium/Agrobacterium group</taxon>
        <taxon>Rhizobium</taxon>
    </lineage>
</organism>
<dbReference type="InterPro" id="IPR013655">
    <property type="entry name" value="PAS_fold_3"/>
</dbReference>
<dbReference type="PANTHER" id="PTHR44757:SF2">
    <property type="entry name" value="BIOFILM ARCHITECTURE MAINTENANCE PROTEIN MBAA"/>
    <property type="match status" value="1"/>
</dbReference>
<dbReference type="GO" id="GO:0003824">
    <property type="term" value="F:catalytic activity"/>
    <property type="evidence" value="ECO:0007669"/>
    <property type="project" value="UniProtKB-ARBA"/>
</dbReference>